<comment type="caution">
    <text evidence="12">The sequence shown here is derived from an EMBL/GenBank/DDBJ whole genome shotgun (WGS) entry which is preliminary data.</text>
</comment>
<dbReference type="Gene3D" id="1.10.8.430">
    <property type="entry name" value="Helical domain of apoptotic protease-activating factors"/>
    <property type="match status" value="1"/>
</dbReference>
<dbReference type="SUPFAM" id="SSF52540">
    <property type="entry name" value="P-loop containing nucleoside triphosphate hydrolases"/>
    <property type="match status" value="1"/>
</dbReference>
<dbReference type="GO" id="GO:0005524">
    <property type="term" value="F:ATP binding"/>
    <property type="evidence" value="ECO:0007669"/>
    <property type="project" value="UniProtKB-KW"/>
</dbReference>
<evidence type="ECO:0000259" key="7">
    <source>
        <dbReference type="Pfam" id="PF18052"/>
    </source>
</evidence>
<keyword evidence="13" id="KW-1185">Reference proteome</keyword>
<gene>
    <name evidence="12" type="ORF">CCACVL1_07316</name>
</gene>
<dbReference type="Gene3D" id="1.20.5.4130">
    <property type="match status" value="1"/>
</dbReference>
<organism evidence="12 13">
    <name type="scientific">Corchorus capsularis</name>
    <name type="common">Jute</name>
    <dbReference type="NCBI Taxonomy" id="210143"/>
    <lineage>
        <taxon>Eukaryota</taxon>
        <taxon>Viridiplantae</taxon>
        <taxon>Streptophyta</taxon>
        <taxon>Embryophyta</taxon>
        <taxon>Tracheophyta</taxon>
        <taxon>Spermatophyta</taxon>
        <taxon>Magnoliopsida</taxon>
        <taxon>eudicotyledons</taxon>
        <taxon>Gunneridae</taxon>
        <taxon>Pentapetalae</taxon>
        <taxon>rosids</taxon>
        <taxon>malvids</taxon>
        <taxon>Malvales</taxon>
        <taxon>Malvaceae</taxon>
        <taxon>Grewioideae</taxon>
        <taxon>Apeibeae</taxon>
        <taxon>Corchorus</taxon>
    </lineage>
</organism>
<evidence type="ECO:0000256" key="5">
    <source>
        <dbReference type="ARBA" id="ARBA00022840"/>
    </source>
</evidence>
<keyword evidence="2" id="KW-0677">Repeat</keyword>
<dbReference type="Gene3D" id="1.10.10.10">
    <property type="entry name" value="Winged helix-like DNA-binding domain superfamily/Winged helix DNA-binding domain"/>
    <property type="match status" value="1"/>
</dbReference>
<dbReference type="InterPro" id="IPR056789">
    <property type="entry name" value="LRR_R13L1-DRL21"/>
</dbReference>
<evidence type="ECO:0000259" key="9">
    <source>
        <dbReference type="Pfam" id="PF23559"/>
    </source>
</evidence>
<dbReference type="GO" id="GO:0051707">
    <property type="term" value="P:response to other organism"/>
    <property type="evidence" value="ECO:0007669"/>
    <property type="project" value="UniProtKB-ARBA"/>
</dbReference>
<dbReference type="Gramene" id="OMO90708">
    <property type="protein sequence ID" value="OMO90708"/>
    <property type="gene ID" value="CCACVL1_07316"/>
</dbReference>
<dbReference type="SUPFAM" id="SSF52058">
    <property type="entry name" value="L domain-like"/>
    <property type="match status" value="2"/>
</dbReference>
<keyword evidence="3" id="KW-0547">Nucleotide-binding</keyword>
<dbReference type="Pfam" id="PF23559">
    <property type="entry name" value="WHD_DRP"/>
    <property type="match status" value="1"/>
</dbReference>
<dbReference type="PRINTS" id="PR00364">
    <property type="entry name" value="DISEASERSIST"/>
</dbReference>
<dbReference type="InterPro" id="IPR032675">
    <property type="entry name" value="LRR_dom_sf"/>
</dbReference>
<dbReference type="InterPro" id="IPR057135">
    <property type="entry name" value="At4g27190-like_LRR"/>
</dbReference>
<dbReference type="Proteomes" id="UP000188268">
    <property type="component" value="Unassembled WGS sequence"/>
</dbReference>
<dbReference type="GO" id="GO:0006952">
    <property type="term" value="P:defense response"/>
    <property type="evidence" value="ECO:0007669"/>
    <property type="project" value="UniProtKB-KW"/>
</dbReference>
<dbReference type="FunFam" id="1.10.10.10:FF:000322">
    <property type="entry name" value="Probable disease resistance protein At1g63360"/>
    <property type="match status" value="1"/>
</dbReference>
<dbReference type="InterPro" id="IPR002182">
    <property type="entry name" value="NB-ARC"/>
</dbReference>
<dbReference type="Pfam" id="PF25019">
    <property type="entry name" value="LRR_R13L1-DRL21"/>
    <property type="match status" value="1"/>
</dbReference>
<dbReference type="Pfam" id="PF23247">
    <property type="entry name" value="LRR_RPS2"/>
    <property type="match status" value="2"/>
</dbReference>
<evidence type="ECO:0000259" key="8">
    <source>
        <dbReference type="Pfam" id="PF23247"/>
    </source>
</evidence>
<dbReference type="OrthoDB" id="37484at2759"/>
<evidence type="ECO:0000256" key="1">
    <source>
        <dbReference type="ARBA" id="ARBA00022614"/>
    </source>
</evidence>
<keyword evidence="5" id="KW-0067">ATP-binding</keyword>
<dbReference type="Pfam" id="PF00931">
    <property type="entry name" value="NB-ARC"/>
    <property type="match status" value="1"/>
</dbReference>
<keyword evidence="4" id="KW-0611">Plant defense</keyword>
<keyword evidence="1" id="KW-0433">Leucine-rich repeat</keyword>
<dbReference type="STRING" id="210143.A0A1R3J7A3"/>
<dbReference type="EMBL" id="AWWV01008421">
    <property type="protein sequence ID" value="OMO90708.1"/>
    <property type="molecule type" value="Genomic_DNA"/>
</dbReference>
<dbReference type="GO" id="GO:0043531">
    <property type="term" value="F:ADP binding"/>
    <property type="evidence" value="ECO:0007669"/>
    <property type="project" value="InterPro"/>
</dbReference>
<proteinExistence type="predicted"/>
<dbReference type="InterPro" id="IPR042197">
    <property type="entry name" value="Apaf_helical"/>
</dbReference>
<dbReference type="OMA" id="RSACHIN"/>
<dbReference type="Gene3D" id="3.40.50.300">
    <property type="entry name" value="P-loop containing nucleotide triphosphate hydrolases"/>
    <property type="match status" value="1"/>
</dbReference>
<dbReference type="InterPro" id="IPR041118">
    <property type="entry name" value="Rx_N"/>
</dbReference>
<sequence>MADTLVGQAFLSACVKVLLDKIDKIASPDVVNLFTANKLKADLLRDLKRLLNSVNALLEDAEDKQYTKDAVKVWVADLKDAVYDAEDLLDEIAYEALRRKLESEDETVSTKVIKFLSNLNPLITGIASKLDHIIKSLKDLVEQKDILGLKDCRGEKSFQRSPATSLVDESCVYGRVDEKEAIMEFLHPEYASENQIDVIPIVGLGGVGKTTLAQLVYNDKRVDGWFDLKAWVCVSEEFDVLKVTKTILEELSVSCDATQNLNQLQLKLKESVLVRPTLLQGNTAVCHVPVSGRDILDDVWNERYVDWVELRSPFNFGAKNSKIIITSRSDNVAATVRTVPTNYNLDILSNDDCWELFAKHAFVNTNLREHPDLKVIGEAIVRRCKGLPLTVKAIGGFLRCKLDVEEWNKVLESSLWDLSIDDILPALRLSYHYLPSHLKRCFAYCSIFPKDYRFRKEEVIQLWIAEDLLVYPKGNDADAEEQGNQYFTELISRSFFQPFSGDESCFFMHDLINDLAIYVSGEFFHRLEAGDRRSWKVTKRTRHLSCVQEKYDVREKFETLFEAKDLRTFLVHESSWRSDSFLTNHIMDHLKSRCLRVLSLTRYQNINELPEEIGELKHLRYLDLSKTSIKRLPSSLCRLYNLRTFKLYGCKELVELPEEIGKLKHLRYLDLSGTPIGRLPNSLCRLYNLQTLKLFACGKLIELPEDMGRLINMHHLDIRGTIFLKKMPVGMGALKYLKVLTNFVLGKHDGSSIGELGKMKHLQGRLTISNLHNVVCADDAKDVKLKNKVGLKELELIWSEDENVDDDSKRDREVLEQLEPHTNLERLVIWLYKGSTFCEWVGHFSFSNIASLELKGCKNCIFLPPLGQLSSLKSLSISGCAMIVRVGDEFYGNGEGSSKPFGCLEVLRFEDMSEWEEWICLKDEAFSNLQYLVIVDCPKLMKSLPKHLPSLRKLVIRRCGNLQGLLPRGPSIEKVELKGCDALEMEALPCGLRELEIDGLRINDSILEQMLQPCSILQQLQISNCNELRSLPEGSSLAMTLKQLRIRKSNVLNDSKILLYTSLELLKIDDCKFHGVESFPLGSFPLLNNVHVEGCEELKRIIGASEEENPPLSSRVSRLQIYRCSNLICFEKLEGFCAPNLTSLYLWKCSNLKALPEQMHSLFPSLEDLRIHNCPKIEGFPKEGLPSKLKSLYIGGGCKKLREGMMRRDREWGLQSLASLTHFGFWGEEEIEEGMESFPDEHLLPSSLTELSISSFPNLKSLESEGFQHLTFLRELHIVNCRRLESIPEKRVLSSLSYLSIYKCPKLRENCEKEKGKLWPNISHIPVIRFADDFWLTQRLKLSCPSKIFMSDISFVKLVDSRDITELQLKQLDCGLVTRKKSVLRPPEVASPIVMPQYMPPAMFQTPPPAAPASAPAPATLAPPAPAEAGISFILPSSAQWLEPSISGGEEIECFPMNICCPLLLPDFLSLIFQILSVWTLKGFHHVTSLCQLYISDCPWLQSMSEKGSFLFGD</sequence>
<dbReference type="InterPro" id="IPR058922">
    <property type="entry name" value="WHD_DRP"/>
</dbReference>
<evidence type="ECO:0000259" key="6">
    <source>
        <dbReference type="Pfam" id="PF00931"/>
    </source>
</evidence>
<feature type="domain" description="Disease resistance R13L4/SHOC-2-like LRR" evidence="10">
    <location>
        <begin position="585"/>
        <end position="650"/>
    </location>
</feature>
<feature type="domain" description="Disease resistance protein At4g27190-like leucine-rich repeats" evidence="8">
    <location>
        <begin position="1059"/>
        <end position="1174"/>
    </location>
</feature>
<dbReference type="Pfam" id="PF23598">
    <property type="entry name" value="LRR_14"/>
    <property type="match status" value="1"/>
</dbReference>
<dbReference type="PANTHER" id="PTHR36766">
    <property type="entry name" value="PLANT BROAD-SPECTRUM MILDEW RESISTANCE PROTEIN RPW8"/>
    <property type="match status" value="1"/>
</dbReference>
<feature type="domain" description="NB-ARC" evidence="6">
    <location>
        <begin position="179"/>
        <end position="365"/>
    </location>
</feature>
<evidence type="ECO:0000259" key="10">
    <source>
        <dbReference type="Pfam" id="PF23598"/>
    </source>
</evidence>
<evidence type="ECO:0000313" key="12">
    <source>
        <dbReference type="EMBL" id="OMO90708.1"/>
    </source>
</evidence>
<accession>A0A1R3J7A3</accession>
<dbReference type="Gene3D" id="3.80.10.10">
    <property type="entry name" value="Ribonuclease Inhibitor"/>
    <property type="match status" value="4"/>
</dbReference>
<evidence type="ECO:0000259" key="11">
    <source>
        <dbReference type="Pfam" id="PF25019"/>
    </source>
</evidence>
<feature type="domain" description="R13L1/DRL21-like LRR repeat region" evidence="11">
    <location>
        <begin position="753"/>
        <end position="880"/>
    </location>
</feature>
<reference evidence="12 13" key="1">
    <citation type="submission" date="2013-09" db="EMBL/GenBank/DDBJ databases">
        <title>Corchorus capsularis genome sequencing.</title>
        <authorList>
            <person name="Alam M."/>
            <person name="Haque M.S."/>
            <person name="Islam M.S."/>
            <person name="Emdad E.M."/>
            <person name="Islam M.M."/>
            <person name="Ahmed B."/>
            <person name="Halim A."/>
            <person name="Hossen Q.M.M."/>
            <person name="Hossain M.Z."/>
            <person name="Ahmed R."/>
            <person name="Khan M.M."/>
            <person name="Islam R."/>
            <person name="Rashid M.M."/>
            <person name="Khan S.A."/>
            <person name="Rahman M.S."/>
            <person name="Alam M."/>
        </authorList>
    </citation>
    <scope>NUCLEOTIDE SEQUENCE [LARGE SCALE GENOMIC DNA]</scope>
    <source>
        <strain evidence="13">cv. CVL-1</strain>
        <tissue evidence="12">Whole seedling</tissue>
    </source>
</reference>
<feature type="domain" description="Disease resistance N-terminal" evidence="7">
    <location>
        <begin position="15"/>
        <end position="103"/>
    </location>
</feature>
<dbReference type="PANTHER" id="PTHR36766:SF51">
    <property type="entry name" value="DISEASE RESISTANCE RPP13-LIKE PROTEIN 1"/>
    <property type="match status" value="1"/>
</dbReference>
<dbReference type="Pfam" id="PF18052">
    <property type="entry name" value="Rx_N"/>
    <property type="match status" value="1"/>
</dbReference>
<dbReference type="SMART" id="SM00369">
    <property type="entry name" value="LRR_TYP"/>
    <property type="match status" value="2"/>
</dbReference>
<dbReference type="InterPro" id="IPR003591">
    <property type="entry name" value="Leu-rich_rpt_typical-subtyp"/>
</dbReference>
<dbReference type="InterPro" id="IPR055414">
    <property type="entry name" value="LRR_R13L4/SHOC2-like"/>
</dbReference>
<evidence type="ECO:0000256" key="2">
    <source>
        <dbReference type="ARBA" id="ARBA00022737"/>
    </source>
</evidence>
<evidence type="ECO:0000256" key="4">
    <source>
        <dbReference type="ARBA" id="ARBA00022821"/>
    </source>
</evidence>
<feature type="domain" description="Disease resistance protein winged helix" evidence="9">
    <location>
        <begin position="447"/>
        <end position="516"/>
    </location>
</feature>
<feature type="domain" description="Disease resistance protein At4g27190-like leucine-rich repeats" evidence="8">
    <location>
        <begin position="915"/>
        <end position="1044"/>
    </location>
</feature>
<evidence type="ECO:0000313" key="13">
    <source>
        <dbReference type="Proteomes" id="UP000188268"/>
    </source>
</evidence>
<protein>
    <submittedName>
        <fullName evidence="12">Disease resistance protein</fullName>
    </submittedName>
</protein>
<evidence type="ECO:0000256" key="3">
    <source>
        <dbReference type="ARBA" id="ARBA00022741"/>
    </source>
</evidence>
<dbReference type="InterPro" id="IPR036388">
    <property type="entry name" value="WH-like_DNA-bd_sf"/>
</dbReference>
<name>A0A1R3J7A3_COCAP</name>
<dbReference type="InterPro" id="IPR027417">
    <property type="entry name" value="P-loop_NTPase"/>
</dbReference>